<evidence type="ECO:0000313" key="1">
    <source>
        <dbReference type="EMBL" id="GFY78088.1"/>
    </source>
</evidence>
<dbReference type="EMBL" id="BMAV01022817">
    <property type="protein sequence ID" value="GFY78088.1"/>
    <property type="molecule type" value="Genomic_DNA"/>
</dbReference>
<organism evidence="1 2">
    <name type="scientific">Trichonephila inaurata madagascariensis</name>
    <dbReference type="NCBI Taxonomy" id="2747483"/>
    <lineage>
        <taxon>Eukaryota</taxon>
        <taxon>Metazoa</taxon>
        <taxon>Ecdysozoa</taxon>
        <taxon>Arthropoda</taxon>
        <taxon>Chelicerata</taxon>
        <taxon>Arachnida</taxon>
        <taxon>Araneae</taxon>
        <taxon>Araneomorphae</taxon>
        <taxon>Entelegynae</taxon>
        <taxon>Araneoidea</taxon>
        <taxon>Nephilidae</taxon>
        <taxon>Trichonephila</taxon>
        <taxon>Trichonephila inaurata</taxon>
    </lineage>
</organism>
<keyword evidence="2" id="KW-1185">Reference proteome</keyword>
<protein>
    <submittedName>
        <fullName evidence="1">Uncharacterized protein</fullName>
    </submittedName>
</protein>
<sequence>MVTSVSAVRQRSNAMTKADFCPMMRSTNSGQLEIPPETIHRLHTLDSESIQVFFTSLPIAVPFPSIQRKICK</sequence>
<dbReference type="Proteomes" id="UP000886998">
    <property type="component" value="Unassembled WGS sequence"/>
</dbReference>
<gene>
    <name evidence="1" type="ORF">TNIN_490051</name>
</gene>
<evidence type="ECO:0000313" key="2">
    <source>
        <dbReference type="Proteomes" id="UP000886998"/>
    </source>
</evidence>
<proteinExistence type="predicted"/>
<reference evidence="1" key="1">
    <citation type="submission" date="2020-08" db="EMBL/GenBank/DDBJ databases">
        <title>Multicomponent nature underlies the extraordinary mechanical properties of spider dragline silk.</title>
        <authorList>
            <person name="Kono N."/>
            <person name="Nakamura H."/>
            <person name="Mori M."/>
            <person name="Yoshida Y."/>
            <person name="Ohtoshi R."/>
            <person name="Malay A.D."/>
            <person name="Moran D.A.P."/>
            <person name="Tomita M."/>
            <person name="Numata K."/>
            <person name="Arakawa K."/>
        </authorList>
    </citation>
    <scope>NUCLEOTIDE SEQUENCE</scope>
</reference>
<name>A0A8X6YW19_9ARAC</name>
<dbReference type="AlphaFoldDB" id="A0A8X6YW19"/>
<accession>A0A8X6YW19</accession>
<dbReference type="OrthoDB" id="10497688at2759"/>
<comment type="caution">
    <text evidence="1">The sequence shown here is derived from an EMBL/GenBank/DDBJ whole genome shotgun (WGS) entry which is preliminary data.</text>
</comment>